<feature type="domain" description="Peptidase S1" evidence="4">
    <location>
        <begin position="172"/>
        <end position="424"/>
    </location>
</feature>
<dbReference type="InterPro" id="IPR009003">
    <property type="entry name" value="Peptidase_S1_PA"/>
</dbReference>
<dbReference type="AlphaFoldDB" id="A0AAN9A6F6"/>
<comment type="caution">
    <text evidence="5">The sequence shown here is derived from an EMBL/GenBank/DDBJ whole genome shotgun (WGS) entry which is preliminary data.</text>
</comment>
<dbReference type="InterPro" id="IPR001254">
    <property type="entry name" value="Trypsin_dom"/>
</dbReference>
<feature type="chain" id="PRO_5042921072" description="Peptidase S1 domain-containing protein" evidence="3">
    <location>
        <begin position="19"/>
        <end position="432"/>
    </location>
</feature>
<dbReference type="PROSITE" id="PS50240">
    <property type="entry name" value="TRYPSIN_DOM"/>
    <property type="match status" value="1"/>
</dbReference>
<evidence type="ECO:0000256" key="3">
    <source>
        <dbReference type="SAM" id="SignalP"/>
    </source>
</evidence>
<evidence type="ECO:0000259" key="4">
    <source>
        <dbReference type="PROSITE" id="PS50240"/>
    </source>
</evidence>
<dbReference type="SMART" id="SM00020">
    <property type="entry name" value="Tryp_SPc"/>
    <property type="match status" value="1"/>
</dbReference>
<dbReference type="Pfam" id="PF00089">
    <property type="entry name" value="Trypsin"/>
    <property type="match status" value="1"/>
</dbReference>
<organism evidence="5 6">
    <name type="scientific">Halocaridina rubra</name>
    <name type="common">Hawaiian red shrimp</name>
    <dbReference type="NCBI Taxonomy" id="373956"/>
    <lineage>
        <taxon>Eukaryota</taxon>
        <taxon>Metazoa</taxon>
        <taxon>Ecdysozoa</taxon>
        <taxon>Arthropoda</taxon>
        <taxon>Crustacea</taxon>
        <taxon>Multicrustacea</taxon>
        <taxon>Malacostraca</taxon>
        <taxon>Eumalacostraca</taxon>
        <taxon>Eucarida</taxon>
        <taxon>Decapoda</taxon>
        <taxon>Pleocyemata</taxon>
        <taxon>Caridea</taxon>
        <taxon>Atyoidea</taxon>
        <taxon>Atyidae</taxon>
        <taxon>Halocaridina</taxon>
    </lineage>
</organism>
<keyword evidence="3" id="KW-0732">Signal</keyword>
<evidence type="ECO:0000313" key="6">
    <source>
        <dbReference type="Proteomes" id="UP001381693"/>
    </source>
</evidence>
<gene>
    <name evidence="5" type="ORF">SK128_021562</name>
</gene>
<name>A0AAN9A6F6_HALRR</name>
<keyword evidence="1" id="KW-1015">Disulfide bond</keyword>
<dbReference type="Gene3D" id="2.40.10.10">
    <property type="entry name" value="Trypsin-like serine proteases"/>
    <property type="match status" value="1"/>
</dbReference>
<dbReference type="InterPro" id="IPR051487">
    <property type="entry name" value="Ser/Thr_Proteases_Immune/Dev"/>
</dbReference>
<evidence type="ECO:0000313" key="5">
    <source>
        <dbReference type="EMBL" id="KAK7071557.1"/>
    </source>
</evidence>
<sequence>MKFVSALVLLASCVCLWAYDIRKNNQPYMYKEQSVGRPIIHASEIKPPQDLENKKMMMIMGLSPEDREVNLVNVLRTTPVSQSESLINRTPIEEVGNTIDDMLEVMVKTEGVQAAHEDPLMHSLVEVGQEINNTQEVSLRTSGAGTSESADEFLSKVRELLAASGIEALLPLDCGRNPQSPDAPFDILAYPWIAALGSREDGRFHYRCTGAVITPYHIITDAECVASPNINVAHLNASGVIPTPNAIENFVVGRRIHPSIKSTEDFVKGDNIGILELAFPLEFNDYVQPICLPGVFDKEDPDAVTDSTIIGFDNINDTPQGRIAGLYSWSSPTLGAAACYNVIRRFNKQNPEETTLLYTVITKKHICADRPFEEVGKSVLVRHDNTTNRVELLGIGPVANARKTNPIAYSLAQPHRFWIELVLKKFYDNRRE</sequence>
<evidence type="ECO:0000256" key="1">
    <source>
        <dbReference type="ARBA" id="ARBA00023157"/>
    </source>
</evidence>
<proteinExistence type="inferred from homology"/>
<dbReference type="InterPro" id="IPR043504">
    <property type="entry name" value="Peptidase_S1_PA_chymotrypsin"/>
</dbReference>
<accession>A0AAN9A6F6</accession>
<keyword evidence="6" id="KW-1185">Reference proteome</keyword>
<reference evidence="5 6" key="1">
    <citation type="submission" date="2023-11" db="EMBL/GenBank/DDBJ databases">
        <title>Halocaridina rubra genome assembly.</title>
        <authorList>
            <person name="Smith C."/>
        </authorList>
    </citation>
    <scope>NUCLEOTIDE SEQUENCE [LARGE SCALE GENOMIC DNA]</scope>
    <source>
        <strain evidence="5">EP-1</strain>
        <tissue evidence="5">Whole</tissue>
    </source>
</reference>
<feature type="signal peptide" evidence="3">
    <location>
        <begin position="1"/>
        <end position="18"/>
    </location>
</feature>
<protein>
    <recommendedName>
        <fullName evidence="4">Peptidase S1 domain-containing protein</fullName>
    </recommendedName>
</protein>
<dbReference type="GO" id="GO:0006508">
    <property type="term" value="P:proteolysis"/>
    <property type="evidence" value="ECO:0007669"/>
    <property type="project" value="InterPro"/>
</dbReference>
<dbReference type="Proteomes" id="UP001381693">
    <property type="component" value="Unassembled WGS sequence"/>
</dbReference>
<dbReference type="PANTHER" id="PTHR24256">
    <property type="entry name" value="TRYPTASE-RELATED"/>
    <property type="match status" value="1"/>
</dbReference>
<dbReference type="GO" id="GO:0004252">
    <property type="term" value="F:serine-type endopeptidase activity"/>
    <property type="evidence" value="ECO:0007669"/>
    <property type="project" value="InterPro"/>
</dbReference>
<dbReference type="SUPFAM" id="SSF50494">
    <property type="entry name" value="Trypsin-like serine proteases"/>
    <property type="match status" value="1"/>
</dbReference>
<comment type="similarity">
    <text evidence="2">Belongs to the peptidase S1 family. CLIP subfamily.</text>
</comment>
<dbReference type="EMBL" id="JAXCGZ010014288">
    <property type="protein sequence ID" value="KAK7071557.1"/>
    <property type="molecule type" value="Genomic_DNA"/>
</dbReference>
<evidence type="ECO:0000256" key="2">
    <source>
        <dbReference type="ARBA" id="ARBA00024195"/>
    </source>
</evidence>